<dbReference type="EMBL" id="VSSQ01000610">
    <property type="protein sequence ID" value="MPL98480.1"/>
    <property type="molecule type" value="Genomic_DNA"/>
</dbReference>
<evidence type="ECO:0000313" key="1">
    <source>
        <dbReference type="EMBL" id="MPL98480.1"/>
    </source>
</evidence>
<name>A0A644W4V2_9ZZZZ</name>
<gene>
    <name evidence="1" type="ORF">SDC9_44685</name>
</gene>
<accession>A0A644W4V2</accession>
<sequence>MLGERLLPVQKHLILIAADIGAFLIVLIEHQIPRTQAKGSQVRCQKNRDRREASHTQKITFQCIQMLGLHGQRVGMLVCDQIALA</sequence>
<dbReference type="AlphaFoldDB" id="A0A644W4V2"/>
<comment type="caution">
    <text evidence="1">The sequence shown here is derived from an EMBL/GenBank/DDBJ whole genome shotgun (WGS) entry which is preliminary data.</text>
</comment>
<protein>
    <submittedName>
        <fullName evidence="1">Uncharacterized protein</fullName>
    </submittedName>
</protein>
<organism evidence="1">
    <name type="scientific">bioreactor metagenome</name>
    <dbReference type="NCBI Taxonomy" id="1076179"/>
    <lineage>
        <taxon>unclassified sequences</taxon>
        <taxon>metagenomes</taxon>
        <taxon>ecological metagenomes</taxon>
    </lineage>
</organism>
<proteinExistence type="predicted"/>
<reference evidence="1" key="1">
    <citation type="submission" date="2019-08" db="EMBL/GenBank/DDBJ databases">
        <authorList>
            <person name="Kucharzyk K."/>
            <person name="Murdoch R.W."/>
            <person name="Higgins S."/>
            <person name="Loffler F."/>
        </authorList>
    </citation>
    <scope>NUCLEOTIDE SEQUENCE</scope>
</reference>